<evidence type="ECO:0000313" key="1">
    <source>
        <dbReference type="EMBL" id="KAL3723933.1"/>
    </source>
</evidence>
<sequence>MAKDEEKEATVRRLLPEMNVTPVKGFELHHQYNTSLSSFQMAWKLKSLTSPK</sequence>
<reference evidence="1 2" key="1">
    <citation type="submission" date="2024-11" db="EMBL/GenBank/DDBJ databases">
        <title>Chromosome-level genome assembly of Eucalyptus globulus Labill. provides insights into its genome evolution.</title>
        <authorList>
            <person name="Li X."/>
        </authorList>
    </citation>
    <scope>NUCLEOTIDE SEQUENCE [LARGE SCALE GENOMIC DNA]</scope>
    <source>
        <strain evidence="1">CL2024</strain>
        <tissue evidence="1">Fresh tender leaves</tissue>
    </source>
</reference>
<evidence type="ECO:0000313" key="2">
    <source>
        <dbReference type="Proteomes" id="UP001634007"/>
    </source>
</evidence>
<dbReference type="Proteomes" id="UP001634007">
    <property type="component" value="Unassembled WGS sequence"/>
</dbReference>
<dbReference type="AlphaFoldDB" id="A0ABD3JB45"/>
<accession>A0ABD3JB45</accession>
<proteinExistence type="predicted"/>
<keyword evidence="2" id="KW-1185">Reference proteome</keyword>
<gene>
    <name evidence="1" type="ORF">ACJRO7_036012</name>
</gene>
<name>A0ABD3JB45_EUCGL</name>
<dbReference type="EMBL" id="JBJKBG010000009">
    <property type="protein sequence ID" value="KAL3723933.1"/>
    <property type="molecule type" value="Genomic_DNA"/>
</dbReference>
<comment type="caution">
    <text evidence="1">The sequence shown here is derived from an EMBL/GenBank/DDBJ whole genome shotgun (WGS) entry which is preliminary data.</text>
</comment>
<protein>
    <submittedName>
        <fullName evidence="1">Uncharacterized protein</fullName>
    </submittedName>
</protein>
<organism evidence="1 2">
    <name type="scientific">Eucalyptus globulus</name>
    <name type="common">Tasmanian blue gum</name>
    <dbReference type="NCBI Taxonomy" id="34317"/>
    <lineage>
        <taxon>Eukaryota</taxon>
        <taxon>Viridiplantae</taxon>
        <taxon>Streptophyta</taxon>
        <taxon>Embryophyta</taxon>
        <taxon>Tracheophyta</taxon>
        <taxon>Spermatophyta</taxon>
        <taxon>Magnoliopsida</taxon>
        <taxon>eudicotyledons</taxon>
        <taxon>Gunneridae</taxon>
        <taxon>Pentapetalae</taxon>
        <taxon>rosids</taxon>
        <taxon>malvids</taxon>
        <taxon>Myrtales</taxon>
        <taxon>Myrtaceae</taxon>
        <taxon>Myrtoideae</taxon>
        <taxon>Eucalypteae</taxon>
        <taxon>Eucalyptus</taxon>
    </lineage>
</organism>